<dbReference type="InterPro" id="IPR026791">
    <property type="entry name" value="DOCK"/>
</dbReference>
<dbReference type="PROSITE" id="PS51651">
    <property type="entry name" value="DOCKER"/>
    <property type="match status" value="1"/>
</dbReference>
<dbReference type="PANTHER" id="PTHR45653:SF10">
    <property type="entry name" value="MYOBLAST CITY, ISOFORM B"/>
    <property type="match status" value="1"/>
</dbReference>
<keyword evidence="5" id="KW-0344">Guanine-nucleotide releasing factor</keyword>
<dbReference type="InterPro" id="IPR016024">
    <property type="entry name" value="ARM-type_fold"/>
</dbReference>
<feature type="compositionally biased region" description="Basic and acidic residues" evidence="8">
    <location>
        <begin position="1746"/>
        <end position="1755"/>
    </location>
</feature>
<feature type="region of interest" description="Disordered" evidence="8">
    <location>
        <begin position="1899"/>
        <end position="1923"/>
    </location>
</feature>
<feature type="domain" description="DOCKER" evidence="11">
    <location>
        <begin position="1257"/>
        <end position="1669"/>
    </location>
</feature>
<proteinExistence type="inferred from homology"/>
<feature type="domain" description="SH3" evidence="9">
    <location>
        <begin position="8"/>
        <end position="69"/>
    </location>
</feature>
<comment type="subcellular location">
    <subcellularLocation>
        <location evidence="1">Cytoplasm</location>
    </subcellularLocation>
</comment>
<evidence type="ECO:0000259" key="11">
    <source>
        <dbReference type="PROSITE" id="PS51651"/>
    </source>
</evidence>
<dbReference type="InterPro" id="IPR027357">
    <property type="entry name" value="DOCKER_dom"/>
</dbReference>
<evidence type="ECO:0000259" key="9">
    <source>
        <dbReference type="PROSITE" id="PS50002"/>
    </source>
</evidence>
<evidence type="ECO:0000256" key="4">
    <source>
        <dbReference type="ARBA" id="ARBA00022553"/>
    </source>
</evidence>
<evidence type="ECO:0000313" key="13">
    <source>
        <dbReference type="Proteomes" id="UP001359485"/>
    </source>
</evidence>
<dbReference type="InterPro" id="IPR027007">
    <property type="entry name" value="C2_DOCK-type_domain"/>
</dbReference>
<dbReference type="InterPro" id="IPR043162">
    <property type="entry name" value="DOCK_C_lobe_C"/>
</dbReference>
<evidence type="ECO:0000256" key="3">
    <source>
        <dbReference type="ARBA" id="ARBA00022490"/>
    </source>
</evidence>
<dbReference type="InterPro" id="IPR036028">
    <property type="entry name" value="SH3-like_dom_sf"/>
</dbReference>
<feature type="compositionally biased region" description="Polar residues" evidence="8">
    <location>
        <begin position="1697"/>
        <end position="1709"/>
    </location>
</feature>
<dbReference type="Gene3D" id="2.60.40.150">
    <property type="entry name" value="C2 domain"/>
    <property type="match status" value="1"/>
</dbReference>
<dbReference type="InterPro" id="IPR035892">
    <property type="entry name" value="C2_domain_sf"/>
</dbReference>
<dbReference type="EMBL" id="JAWJWF010000047">
    <property type="protein sequence ID" value="KAK6622462.1"/>
    <property type="molecule type" value="Genomic_DNA"/>
</dbReference>
<keyword evidence="4" id="KW-0597">Phosphoprotein</keyword>
<feature type="region of interest" description="Disordered" evidence="8">
    <location>
        <begin position="1734"/>
        <end position="1761"/>
    </location>
</feature>
<dbReference type="SMART" id="SM00326">
    <property type="entry name" value="SH3"/>
    <property type="match status" value="1"/>
</dbReference>
<feature type="compositionally biased region" description="Polar residues" evidence="8">
    <location>
        <begin position="1826"/>
        <end position="1837"/>
    </location>
</feature>
<comment type="similarity">
    <text evidence="7">Belongs to the DOCK family.</text>
</comment>
<keyword evidence="2 6" id="KW-0728">SH3 domain</keyword>
<dbReference type="InterPro" id="IPR032376">
    <property type="entry name" value="DOCK_N"/>
</dbReference>
<dbReference type="Pfam" id="PF16172">
    <property type="entry name" value="DOCK_N"/>
    <property type="match status" value="1"/>
</dbReference>
<dbReference type="InterPro" id="IPR042455">
    <property type="entry name" value="DOCK_N_sub1"/>
</dbReference>
<dbReference type="Pfam" id="PF20422">
    <property type="entry name" value="DHR-2_Lobe_B"/>
    <property type="match status" value="1"/>
</dbReference>
<evidence type="ECO:0000259" key="10">
    <source>
        <dbReference type="PROSITE" id="PS51650"/>
    </source>
</evidence>
<organism evidence="12 13">
    <name type="scientific">Polyplax serrata</name>
    <name type="common">Common mouse louse</name>
    <dbReference type="NCBI Taxonomy" id="468196"/>
    <lineage>
        <taxon>Eukaryota</taxon>
        <taxon>Metazoa</taxon>
        <taxon>Ecdysozoa</taxon>
        <taxon>Arthropoda</taxon>
        <taxon>Hexapoda</taxon>
        <taxon>Insecta</taxon>
        <taxon>Pterygota</taxon>
        <taxon>Neoptera</taxon>
        <taxon>Paraneoptera</taxon>
        <taxon>Psocodea</taxon>
        <taxon>Troctomorpha</taxon>
        <taxon>Phthiraptera</taxon>
        <taxon>Anoplura</taxon>
        <taxon>Polyplacidae</taxon>
        <taxon>Polyplax</taxon>
    </lineage>
</organism>
<feature type="region of interest" description="Disordered" evidence="8">
    <location>
        <begin position="1687"/>
        <end position="1709"/>
    </location>
</feature>
<dbReference type="SUPFAM" id="SSF50044">
    <property type="entry name" value="SH3-domain"/>
    <property type="match status" value="1"/>
</dbReference>
<dbReference type="Pfam" id="PF23554">
    <property type="entry name" value="TPR_DOCK"/>
    <property type="match status" value="1"/>
</dbReference>
<sequence length="1923" mass="220986">MKWQSTREEERFGVAVHNYLEKKENHLNLYVGDTVNIYKELGDWYLGCATKDKGSRGIFPKNYIKIKNQKEKQQPIIQEITTVVREWGTILKDLYIKNSKKVKDVERRIYELVRFRSEILSGALPVDEMKEMKRKVAARIDFGNHILGLDMVVRDDECNILNPDTTSTINLFWKHQKATENIKRAEFEETHRRSKPPVASNQYSHILFLCVRNFVCKINEDAELLLSLSDGAVPFTENYVVRWSKEGFVRDINQLHSLRVLFTDLGSRDLEKEKVYLVCHVIRLGAMEYKETDRDNLRKSSHLVNKKSYNLSSDCMRRPFGVAAMDITLYLSGKIEGSEDTDNFIPFFPCEKESLEQTFKRALYNKDVTQKDHKGQGLWVSLKVLHGDLKQVTEENPHLVLGNVAIARKMGFPEVILPGDVRNDLYLTLVSGDFTKGVKNTDKNIQVTVTVCNEKGQMIPGVIYMGGGVEALNEFKSVIYYHEDKPKWNEIFKVAVPIEEFKSSHIKFMFKHRSSNEAKDKSEKYFAMSFLKLMQENGTTVPDTRHTLCVYKIDHKKFDESDIGYLSLPWSRPDEKMDKNPCPGLNFSSKDFFVISTNVCSTKLTQNVELLGLLNWSCNPAALKHSLTAFRNVSGGEVMKYLQDVLDALFNILMQNSDSDLYDDLVFKCILHIIRLVNERQYQHFGPVLDVYIQESFCATLAYNKLIVVLRSYIECATIKETDKDFYLNIMKSLEYLFRFIVRSRVLFSDLNGGRGQEEFETQLKSLLNAIVRLMSQEASNQDPALLVLIQGACLKHLPSTIPDVIKVFRANDLSLILADLIQKIPTQKLANQKLMTVNEIVKGPLFLIPTARGLLLPAITSLIKKLLESNDEGRASATYRQQTKSAEKLSRVLGDSGPKLMRAPIHPRDSEIDLCVKVLSDIMELLFRNDVGPTIHDITEMMLTVLRTAIQTSIAMDRENSSVASLVVITLAIFRQMTAHHFEVYVTHFQTIYDRLDFLMEILLVFNDLVSRPVFPKDWCEMLMLQNSVILKSLRFFSHTIRDYFFNPFEHQAWNNFFHCAISFLTQPALQLETFSANKRARVVSRYNDMRRETGFEIRSMWFNLGQYKVQFVPGLVGAILEMTLVPESELRRATIPIFFDMMQCEFYSSKNSCDMSFTKRDSTSIKGNFSEFENEMIFKLDILFEGNCGDEEYKNLFKSIMLSLCEQHSSFKTQGVKFVKTVSRLMERLLEYRSIITDENKENRMSCTVNLLDFYSEINRKEMYIRYVNKLCELHLECDNYTEAAFTLKLHSALLNWTEETLSPHLKSHKHPLCQTHLELKEALYNDSIKYFDKGKMWECALSLCNELKEQYEDYLFDYRQLSLLHTTIARFYNCIMNQIRPDPEYFRVGFYGRGFPVHLQNKVFIYRGKEYERLTDFSTRMMNHLPNAELMTRLEPPGTEILESLGQYVQINKVDPVMDDRKQKFVGKRVPDQILKYHRVNEVQKFQFSRPIYPNGNEKDNEFGNLWLERTVMMTNYPLPGILMCFPVTSSNTFRMSPIETAIETMKSSNNSLRELIISYDADHSLPLHPLSMKLHGIVDAAVMGGIANYEKAFFAPEYEASHPEDTTLIAALKKSIAEQIPLLKLGIKIHKQRAPASLVPFHSRLEECYADMETHVESKYGKQECDLRLDLLNSPARRQSSLPLHNSFHVDSRNSTASLAPSDTSVGSSPLKTLIHIKTPSLPTATLRTKEKIKEKRKSKNSTKELNHTGKEYSNSQWYTGPEISMVQSPGSVTPVFELRQELTPKRPLRSEVEKEKRLSRPTSGQFSVGKFTQALSITSRLSQASLQSSNRDSTGTTESTTSEEDQIPPPLPVKQREADYCNLPDSYDRVKSASVPSTPLVWNKSVHLGFERSNSGTDTICQSSATTPTNSNPRDGNV</sequence>
<dbReference type="Proteomes" id="UP001359485">
    <property type="component" value="Unassembled WGS sequence"/>
</dbReference>
<dbReference type="InterPro" id="IPR047026">
    <property type="entry name" value="DOCK1_C2"/>
</dbReference>
<keyword evidence="13" id="KW-1185">Reference proteome</keyword>
<dbReference type="PROSITE" id="PS50002">
    <property type="entry name" value="SH3"/>
    <property type="match status" value="1"/>
</dbReference>
<evidence type="ECO:0000256" key="2">
    <source>
        <dbReference type="ARBA" id="ARBA00022443"/>
    </source>
</evidence>
<dbReference type="InterPro" id="IPR001452">
    <property type="entry name" value="SH3_domain"/>
</dbReference>
<comment type="caution">
    <text evidence="12">The sequence shown here is derived from an EMBL/GenBank/DDBJ whole genome shotgun (WGS) entry which is preliminary data.</text>
</comment>
<evidence type="ECO:0000256" key="6">
    <source>
        <dbReference type="PROSITE-ProRule" id="PRU00192"/>
    </source>
</evidence>
<dbReference type="Pfam" id="PF06920">
    <property type="entry name" value="DHR-2_Lobe_A"/>
    <property type="match status" value="1"/>
</dbReference>
<feature type="region of interest" description="Disordered" evidence="8">
    <location>
        <begin position="1791"/>
        <end position="1810"/>
    </location>
</feature>
<dbReference type="Pfam" id="PF20421">
    <property type="entry name" value="DHR-2_Lobe_C"/>
    <property type="match status" value="1"/>
</dbReference>
<dbReference type="PROSITE" id="PS51650">
    <property type="entry name" value="C2_DOCK"/>
    <property type="match status" value="1"/>
</dbReference>
<evidence type="ECO:0000313" key="12">
    <source>
        <dbReference type="EMBL" id="KAK6622462.1"/>
    </source>
</evidence>
<evidence type="ECO:0000256" key="7">
    <source>
        <dbReference type="PROSITE-ProRule" id="PRU00983"/>
    </source>
</evidence>
<accession>A0ABR1AN34</accession>
<dbReference type="Gene3D" id="1.25.40.410">
    <property type="match status" value="1"/>
</dbReference>
<dbReference type="SUPFAM" id="SSF48371">
    <property type="entry name" value="ARM repeat"/>
    <property type="match status" value="1"/>
</dbReference>
<dbReference type="Gene3D" id="1.20.58.740">
    <property type="match status" value="1"/>
</dbReference>
<feature type="compositionally biased region" description="Basic and acidic residues" evidence="8">
    <location>
        <begin position="1791"/>
        <end position="1803"/>
    </location>
</feature>
<evidence type="ECO:0000256" key="1">
    <source>
        <dbReference type="ARBA" id="ARBA00004496"/>
    </source>
</evidence>
<dbReference type="InterPro" id="IPR046769">
    <property type="entry name" value="DOCKER_Lobe_A"/>
</dbReference>
<evidence type="ECO:0000256" key="5">
    <source>
        <dbReference type="ARBA" id="ARBA00022658"/>
    </source>
</evidence>
<dbReference type="Gene3D" id="2.30.30.40">
    <property type="entry name" value="SH3 Domains"/>
    <property type="match status" value="1"/>
</dbReference>
<dbReference type="Pfam" id="PF14429">
    <property type="entry name" value="DOCK-C2"/>
    <property type="match status" value="1"/>
</dbReference>
<evidence type="ECO:0000256" key="8">
    <source>
        <dbReference type="SAM" id="MobiDB-lite"/>
    </source>
</evidence>
<dbReference type="InterPro" id="IPR056372">
    <property type="entry name" value="TPR_DOCK"/>
</dbReference>
<dbReference type="PANTHER" id="PTHR45653">
    <property type="entry name" value="DEDICATOR OF CYTOKINESIS"/>
    <property type="match status" value="1"/>
</dbReference>
<keyword evidence="3" id="KW-0963">Cytoplasm</keyword>
<dbReference type="InterPro" id="IPR046770">
    <property type="entry name" value="DOCKER_Lobe_B"/>
</dbReference>
<evidence type="ECO:0008006" key="14">
    <source>
        <dbReference type="Google" id="ProtNLM"/>
    </source>
</evidence>
<dbReference type="CDD" id="cd11697">
    <property type="entry name" value="DHR2_DOCK_A"/>
    <property type="match status" value="1"/>
</dbReference>
<dbReference type="InterPro" id="IPR043161">
    <property type="entry name" value="DOCK_C_lobe_A"/>
</dbReference>
<dbReference type="CDD" id="cd11872">
    <property type="entry name" value="SH3_DOCK_AB"/>
    <property type="match status" value="1"/>
</dbReference>
<reference evidence="12 13" key="1">
    <citation type="submission" date="2023-09" db="EMBL/GenBank/DDBJ databases">
        <title>Genomes of two closely related lineages of the louse Polyplax serrata with different host specificities.</title>
        <authorList>
            <person name="Martinu J."/>
            <person name="Tarabai H."/>
            <person name="Stefka J."/>
            <person name="Hypsa V."/>
        </authorList>
    </citation>
    <scope>NUCLEOTIDE SEQUENCE [LARGE SCALE GENOMIC DNA]</scope>
    <source>
        <strain evidence="12">98ZLc_SE</strain>
    </source>
</reference>
<dbReference type="CDD" id="cd08694">
    <property type="entry name" value="C2_Dock-A"/>
    <property type="match status" value="1"/>
</dbReference>
<name>A0ABR1AN34_POLSC</name>
<feature type="domain" description="C2 DOCK-type" evidence="10">
    <location>
        <begin position="422"/>
        <end position="600"/>
    </location>
</feature>
<gene>
    <name evidence="12" type="ORF">RUM44_002273</name>
</gene>
<feature type="region of interest" description="Disordered" evidence="8">
    <location>
        <begin position="1826"/>
        <end position="1862"/>
    </location>
</feature>
<protein>
    <recommendedName>
        <fullName evidence="14">Dedicator of cytokinesis protein 1</fullName>
    </recommendedName>
</protein>
<dbReference type="InterPro" id="IPR046773">
    <property type="entry name" value="DOCKER_Lobe_C"/>
</dbReference>
<dbReference type="Gene3D" id="1.20.1270.350">
    <property type="entry name" value="Dedicator of cytokinesis N-terminal subdomain"/>
    <property type="match status" value="1"/>
</dbReference>